<sequence>MPPVLAWGFAAPWLLWGLLLAVAPPIIHWLFRRRYRDTPWAAMQFLAAAAKRQTRWQRLDQWLLLAVRMLIPLAAAVALAGPTWQLATGGGPSTAPVQRVLVADASLSLSAVENGRSRLTATKDRALALTGTARPGDAWQLVRMAASPPRAVISHPALQVGPVNEELQNLAPTSEPAEPLAALDTVLSLLGQDRGGFRREVHLLTDGQRSSWRPDDEPQRARLQSLLQAIGAQARIVWEDVSSGPLDNTAVVDLTLDRSYVQVGQPIRATATIRRFGQPPEQPRTLEWRVDGRLVARQAVDLSQEETATQTLPYVPASAGDVRIEAALDPDVLTADDRRGAVCLVRTAVRVLLVDGRPSGVPFENATDALKLALAPAAGATATAGETSGIEPTVISDGELLGTELSRFDVVFLCDVPLLTSRDAEVLKQYVHAGGGLVIAVGPRLNIDSYHAQLYEQGEGLLPARLGEIVGDAAQRETSFGFDGREFSHPILQPFRGNPNTGFELTRTFAFRKAVPVADRATVPLSFDTGDPAIVEGAYGRGRVLLLTTALDRSWGTWAVWGHTFVPMMHETVRYLVAFRSRERTLLVRQPVRFRLEARLAGTTWSVRLPSDERVPLPPPSDAAAGLLYEDTAEPGFYGIEAPGSANGTAWFAVNVDPRESDLRPLSATELRDGLFGGKEYDTDADRAEIAEDAALLADDAAGLSRWLLGVVLLFLVCEPFLAWNRLLSAGVALGLAGCALAGWLAGPWGAIAAAAIGALVVAGMWYRPVLAPRQ</sequence>
<dbReference type="InterPro" id="IPR011933">
    <property type="entry name" value="Double_TM_dom"/>
</dbReference>
<dbReference type="Pfam" id="PF07584">
    <property type="entry name" value="BatA"/>
    <property type="match status" value="1"/>
</dbReference>
<feature type="domain" description="Aerotolerance regulator N-terminal" evidence="2">
    <location>
        <begin position="8"/>
        <end position="82"/>
    </location>
</feature>
<keyword evidence="1" id="KW-0812">Transmembrane</keyword>
<dbReference type="InterPro" id="IPR029062">
    <property type="entry name" value="Class_I_gatase-like"/>
</dbReference>
<dbReference type="InterPro" id="IPR036465">
    <property type="entry name" value="vWFA_dom_sf"/>
</dbReference>
<dbReference type="Gene3D" id="2.60.40.10">
    <property type="entry name" value="Immunoglobulins"/>
    <property type="match status" value="1"/>
</dbReference>
<feature type="transmembrane region" description="Helical" evidence="1">
    <location>
        <begin position="704"/>
        <end position="722"/>
    </location>
</feature>
<evidence type="ECO:0000313" key="5">
    <source>
        <dbReference type="EMBL" id="HEN16783.1"/>
    </source>
</evidence>
<evidence type="ECO:0008006" key="6">
    <source>
        <dbReference type="Google" id="ProtNLM"/>
    </source>
</evidence>
<evidence type="ECO:0000259" key="2">
    <source>
        <dbReference type="Pfam" id="PF07584"/>
    </source>
</evidence>
<comment type="caution">
    <text evidence="5">The sequence shown here is derived from an EMBL/GenBank/DDBJ whole genome shotgun (WGS) entry which is preliminary data.</text>
</comment>
<dbReference type="PANTHER" id="PTHR37464:SF1">
    <property type="entry name" value="BLL2463 PROTEIN"/>
    <property type="match status" value="1"/>
</dbReference>
<dbReference type="NCBIfam" id="TIGR02226">
    <property type="entry name" value="two_anch"/>
    <property type="match status" value="1"/>
</dbReference>
<feature type="domain" description="VWFA" evidence="4">
    <location>
        <begin position="100"/>
        <end position="208"/>
    </location>
</feature>
<dbReference type="EMBL" id="DSOK01000413">
    <property type="protein sequence ID" value="HEN16783.1"/>
    <property type="molecule type" value="Genomic_DNA"/>
</dbReference>
<dbReference type="Pfam" id="PF08532">
    <property type="entry name" value="Glyco_hydro_42M"/>
    <property type="match status" value="1"/>
</dbReference>
<dbReference type="AlphaFoldDB" id="A0A7C2K2V7"/>
<dbReference type="GO" id="GO:0004565">
    <property type="term" value="F:beta-galactosidase activity"/>
    <property type="evidence" value="ECO:0007669"/>
    <property type="project" value="InterPro"/>
</dbReference>
<name>A0A7C2K2V7_9PLAN</name>
<feature type="transmembrane region" description="Helical" evidence="1">
    <location>
        <begin position="727"/>
        <end position="746"/>
    </location>
</feature>
<dbReference type="Gene3D" id="3.40.50.880">
    <property type="match status" value="1"/>
</dbReference>
<feature type="transmembrane region" description="Helical" evidence="1">
    <location>
        <begin position="62"/>
        <end position="84"/>
    </location>
</feature>
<dbReference type="Gene3D" id="3.40.50.410">
    <property type="entry name" value="von Willebrand factor, type A domain"/>
    <property type="match status" value="1"/>
</dbReference>
<feature type="transmembrane region" description="Helical" evidence="1">
    <location>
        <begin position="6"/>
        <end position="31"/>
    </location>
</feature>
<dbReference type="InterPro" id="IPR013738">
    <property type="entry name" value="Beta_galactosidase_Trimer"/>
</dbReference>
<protein>
    <recommendedName>
        <fullName evidence="6">VWA domain-containing protein</fullName>
    </recommendedName>
</protein>
<dbReference type="Pfam" id="PF13519">
    <property type="entry name" value="VWA_2"/>
    <property type="match status" value="1"/>
</dbReference>
<dbReference type="InterPro" id="IPR013783">
    <property type="entry name" value="Ig-like_fold"/>
</dbReference>
<evidence type="ECO:0000259" key="3">
    <source>
        <dbReference type="Pfam" id="PF08532"/>
    </source>
</evidence>
<dbReference type="SUPFAM" id="SSF52317">
    <property type="entry name" value="Class I glutamine amidotransferase-like"/>
    <property type="match status" value="1"/>
</dbReference>
<proteinExistence type="predicted"/>
<dbReference type="InterPro" id="IPR002035">
    <property type="entry name" value="VWF_A"/>
</dbReference>
<accession>A0A7C2K2V7</accession>
<keyword evidence="1" id="KW-1133">Transmembrane helix</keyword>
<evidence type="ECO:0000256" key="1">
    <source>
        <dbReference type="SAM" id="Phobius"/>
    </source>
</evidence>
<organism evidence="5">
    <name type="scientific">Schlesneria paludicola</name>
    <dbReference type="NCBI Taxonomy" id="360056"/>
    <lineage>
        <taxon>Bacteria</taxon>
        <taxon>Pseudomonadati</taxon>
        <taxon>Planctomycetota</taxon>
        <taxon>Planctomycetia</taxon>
        <taxon>Planctomycetales</taxon>
        <taxon>Planctomycetaceae</taxon>
        <taxon>Schlesneria</taxon>
    </lineage>
</organism>
<evidence type="ECO:0000259" key="4">
    <source>
        <dbReference type="Pfam" id="PF13519"/>
    </source>
</evidence>
<dbReference type="GO" id="GO:0005975">
    <property type="term" value="P:carbohydrate metabolic process"/>
    <property type="evidence" value="ECO:0007669"/>
    <property type="project" value="InterPro"/>
</dbReference>
<gene>
    <name evidence="5" type="ORF">ENQ76_15080</name>
</gene>
<feature type="transmembrane region" description="Helical" evidence="1">
    <location>
        <begin position="752"/>
        <end position="771"/>
    </location>
</feature>
<reference evidence="5" key="1">
    <citation type="journal article" date="2020" name="mSystems">
        <title>Genome- and Community-Level Interaction Insights into Carbon Utilization and Element Cycling Functions of Hydrothermarchaeota in Hydrothermal Sediment.</title>
        <authorList>
            <person name="Zhou Z."/>
            <person name="Liu Y."/>
            <person name="Xu W."/>
            <person name="Pan J."/>
            <person name="Luo Z.H."/>
            <person name="Li M."/>
        </authorList>
    </citation>
    <scope>NUCLEOTIDE SEQUENCE [LARGE SCALE GENOMIC DNA]</scope>
    <source>
        <strain evidence="5">SpSt-339</strain>
    </source>
</reference>
<feature type="domain" description="Beta-galactosidase trimerisation" evidence="3">
    <location>
        <begin position="403"/>
        <end position="553"/>
    </location>
</feature>
<keyword evidence="1" id="KW-0472">Membrane</keyword>
<dbReference type="InterPro" id="IPR024163">
    <property type="entry name" value="Aerotolerance_reg_N"/>
</dbReference>
<dbReference type="PANTHER" id="PTHR37464">
    <property type="entry name" value="BLL2463 PROTEIN"/>
    <property type="match status" value="1"/>
</dbReference>